<sequence>MEDPDISHITESNFQKIYSPSEDTFLLCDALADEVEEIRERKPKIGVEIGTGSGYVLAHVSKLLKNTDLFVFGIDINPLAAKLTSQTLSQNGISRYEVINCNLLDPFALDRFGSMIDLLIFNPPYVPTESKEIQFNPKDEETWITSSFAGGLNGMEITQKLINKMEQLLSPNGVCYLIAIHENNPNQIANDLAEKGFRTIVVKKKRLRGELLYVLKIIRKK</sequence>
<protein>
    <submittedName>
        <fullName evidence="8">Methyltransferase n6amt1</fullName>
    </submittedName>
</protein>
<accession>A0AAV7Z134</accession>
<dbReference type="PANTHER" id="PTHR45875:SF1">
    <property type="entry name" value="METHYLTRANSFERASE N6AMT1"/>
    <property type="match status" value="1"/>
</dbReference>
<dbReference type="EMBL" id="JANTQA010000036">
    <property type="protein sequence ID" value="KAJ3435777.1"/>
    <property type="molecule type" value="Genomic_DNA"/>
</dbReference>
<keyword evidence="4" id="KW-0808">Transferase</keyword>
<keyword evidence="5" id="KW-0949">S-adenosyl-L-methionine</keyword>
<evidence type="ECO:0000256" key="2">
    <source>
        <dbReference type="ARBA" id="ARBA00006149"/>
    </source>
</evidence>
<comment type="caution">
    <text evidence="8">The sequence shown here is derived from an EMBL/GenBank/DDBJ whole genome shotgun (WGS) entry which is preliminary data.</text>
</comment>
<dbReference type="InterPro" id="IPR052190">
    <property type="entry name" value="Euk-Arch_PrmC-MTase"/>
</dbReference>
<dbReference type="AlphaFoldDB" id="A0AAV7Z134"/>
<dbReference type="PANTHER" id="PTHR45875">
    <property type="entry name" value="METHYLTRANSFERASE N6AMT1"/>
    <property type="match status" value="1"/>
</dbReference>
<name>A0AAV7Z134_9EUKA</name>
<dbReference type="InterPro" id="IPR004557">
    <property type="entry name" value="PrmC-related"/>
</dbReference>
<dbReference type="InterPro" id="IPR025714">
    <property type="entry name" value="Methyltranfer_dom"/>
</dbReference>
<dbReference type="Gene3D" id="3.40.50.150">
    <property type="entry name" value="Vaccinia Virus protein VP39"/>
    <property type="match status" value="1"/>
</dbReference>
<comment type="subcellular location">
    <subcellularLocation>
        <location evidence="1">Nucleus</location>
    </subcellularLocation>
</comment>
<dbReference type="CDD" id="cd02440">
    <property type="entry name" value="AdoMet_MTases"/>
    <property type="match status" value="1"/>
</dbReference>
<evidence type="ECO:0000256" key="4">
    <source>
        <dbReference type="ARBA" id="ARBA00022679"/>
    </source>
</evidence>
<evidence type="ECO:0000256" key="3">
    <source>
        <dbReference type="ARBA" id="ARBA00022603"/>
    </source>
</evidence>
<dbReference type="GO" id="GO:0035657">
    <property type="term" value="C:eRF1 methyltransferase complex"/>
    <property type="evidence" value="ECO:0007669"/>
    <property type="project" value="TreeGrafter"/>
</dbReference>
<dbReference type="Pfam" id="PF13847">
    <property type="entry name" value="Methyltransf_31"/>
    <property type="match status" value="1"/>
</dbReference>
<proteinExistence type="inferred from homology"/>
<evidence type="ECO:0000313" key="9">
    <source>
        <dbReference type="Proteomes" id="UP001146793"/>
    </source>
</evidence>
<evidence type="ECO:0000256" key="5">
    <source>
        <dbReference type="ARBA" id="ARBA00022691"/>
    </source>
</evidence>
<dbReference type="Proteomes" id="UP001146793">
    <property type="component" value="Unassembled WGS sequence"/>
</dbReference>
<dbReference type="GO" id="GO:0008276">
    <property type="term" value="F:protein methyltransferase activity"/>
    <property type="evidence" value="ECO:0007669"/>
    <property type="project" value="TreeGrafter"/>
</dbReference>
<feature type="domain" description="Methyltransferase" evidence="7">
    <location>
        <begin position="48"/>
        <end position="195"/>
    </location>
</feature>
<dbReference type="InterPro" id="IPR002052">
    <property type="entry name" value="DNA_methylase_N6_adenine_CS"/>
</dbReference>
<dbReference type="GO" id="GO:0008757">
    <property type="term" value="F:S-adenosylmethionine-dependent methyltransferase activity"/>
    <property type="evidence" value="ECO:0007669"/>
    <property type="project" value="TreeGrafter"/>
</dbReference>
<keyword evidence="3 8" id="KW-0489">Methyltransferase</keyword>
<evidence type="ECO:0000259" key="7">
    <source>
        <dbReference type="Pfam" id="PF13847"/>
    </source>
</evidence>
<dbReference type="GO" id="GO:0005634">
    <property type="term" value="C:nucleus"/>
    <property type="evidence" value="ECO:0007669"/>
    <property type="project" value="UniProtKB-SubCell"/>
</dbReference>
<keyword evidence="6" id="KW-0539">Nucleus</keyword>
<dbReference type="FunFam" id="3.40.50.150:FF:000077">
    <property type="entry name" value="HemK methyltransferase family member 2"/>
    <property type="match status" value="1"/>
</dbReference>
<dbReference type="InterPro" id="IPR029063">
    <property type="entry name" value="SAM-dependent_MTases_sf"/>
</dbReference>
<dbReference type="PROSITE" id="PS00092">
    <property type="entry name" value="N6_MTASE"/>
    <property type="match status" value="1"/>
</dbReference>
<dbReference type="SUPFAM" id="SSF53335">
    <property type="entry name" value="S-adenosyl-L-methionine-dependent methyltransferases"/>
    <property type="match status" value="1"/>
</dbReference>
<dbReference type="GO" id="GO:0003676">
    <property type="term" value="F:nucleic acid binding"/>
    <property type="evidence" value="ECO:0007669"/>
    <property type="project" value="InterPro"/>
</dbReference>
<organism evidence="8 9">
    <name type="scientific">Anaeramoeba flamelloides</name>
    <dbReference type="NCBI Taxonomy" id="1746091"/>
    <lineage>
        <taxon>Eukaryota</taxon>
        <taxon>Metamonada</taxon>
        <taxon>Anaeramoebidae</taxon>
        <taxon>Anaeramoeba</taxon>
    </lineage>
</organism>
<evidence type="ECO:0000256" key="6">
    <source>
        <dbReference type="ARBA" id="ARBA00023242"/>
    </source>
</evidence>
<evidence type="ECO:0000256" key="1">
    <source>
        <dbReference type="ARBA" id="ARBA00004123"/>
    </source>
</evidence>
<dbReference type="NCBIfam" id="TIGR00537">
    <property type="entry name" value="hemK_rel_arch"/>
    <property type="match status" value="1"/>
</dbReference>
<reference evidence="8" key="1">
    <citation type="submission" date="2022-08" db="EMBL/GenBank/DDBJ databases">
        <title>Novel sulphate-reducing endosymbionts in the free-living metamonad Anaeramoeba.</title>
        <authorList>
            <person name="Jerlstrom-Hultqvist J."/>
            <person name="Cepicka I."/>
            <person name="Gallot-Lavallee L."/>
            <person name="Salas-Leiva D."/>
            <person name="Curtis B.A."/>
            <person name="Zahonova K."/>
            <person name="Pipaliya S."/>
            <person name="Dacks J."/>
            <person name="Roger A.J."/>
        </authorList>
    </citation>
    <scope>NUCLEOTIDE SEQUENCE</scope>
    <source>
        <strain evidence="8">Busselton2</strain>
    </source>
</reference>
<evidence type="ECO:0000313" key="8">
    <source>
        <dbReference type="EMBL" id="KAJ3435777.1"/>
    </source>
</evidence>
<dbReference type="GO" id="GO:0032259">
    <property type="term" value="P:methylation"/>
    <property type="evidence" value="ECO:0007669"/>
    <property type="project" value="UniProtKB-KW"/>
</dbReference>
<gene>
    <name evidence="8" type="ORF">M0812_17816</name>
</gene>
<comment type="similarity">
    <text evidence="2">Belongs to the eukaryotic/archaeal PrmC-related family.</text>
</comment>